<dbReference type="Gene3D" id="3.60.40.10">
    <property type="entry name" value="PPM-type phosphatase domain"/>
    <property type="match status" value="1"/>
</dbReference>
<proteinExistence type="predicted"/>
<comment type="caution">
    <text evidence="5">The sequence shown here is derived from an EMBL/GenBank/DDBJ whole genome shotgun (WGS) entry which is preliminary data.</text>
</comment>
<dbReference type="Pfam" id="PF07228">
    <property type="entry name" value="SpoIIE"/>
    <property type="match status" value="1"/>
</dbReference>
<dbReference type="InterPro" id="IPR036457">
    <property type="entry name" value="PPM-type-like_dom_sf"/>
</dbReference>
<dbReference type="PANTHER" id="PTHR43156">
    <property type="entry name" value="STAGE II SPORULATION PROTEIN E-RELATED"/>
    <property type="match status" value="1"/>
</dbReference>
<feature type="transmembrane region" description="Helical" evidence="3">
    <location>
        <begin position="71"/>
        <end position="102"/>
    </location>
</feature>
<protein>
    <submittedName>
        <fullName evidence="5">Membrane protein</fullName>
    </submittedName>
</protein>
<evidence type="ECO:0000256" key="1">
    <source>
        <dbReference type="ARBA" id="ARBA00022801"/>
    </source>
</evidence>
<evidence type="ECO:0000313" key="5">
    <source>
        <dbReference type="EMBL" id="GGU91783.1"/>
    </source>
</evidence>
<dbReference type="EMBL" id="BMTD01000005">
    <property type="protein sequence ID" value="GGU91783.1"/>
    <property type="molecule type" value="Genomic_DNA"/>
</dbReference>
<keyword evidence="1" id="KW-0378">Hydrolase</keyword>
<dbReference type="PANTHER" id="PTHR43156:SF2">
    <property type="entry name" value="STAGE II SPORULATION PROTEIN E"/>
    <property type="match status" value="1"/>
</dbReference>
<dbReference type="SMART" id="SM00331">
    <property type="entry name" value="PP2C_SIG"/>
    <property type="match status" value="1"/>
</dbReference>
<reference evidence="5" key="1">
    <citation type="journal article" date="2014" name="Int. J. Syst. Evol. Microbiol.">
        <title>Complete genome sequence of Corynebacterium casei LMG S-19264T (=DSM 44701T), isolated from a smear-ripened cheese.</title>
        <authorList>
            <consortium name="US DOE Joint Genome Institute (JGI-PGF)"/>
            <person name="Walter F."/>
            <person name="Albersmeier A."/>
            <person name="Kalinowski J."/>
            <person name="Ruckert C."/>
        </authorList>
    </citation>
    <scope>NUCLEOTIDE SEQUENCE</scope>
    <source>
        <strain evidence="5">JCM 4369</strain>
    </source>
</reference>
<feature type="transmembrane region" description="Helical" evidence="3">
    <location>
        <begin position="41"/>
        <end position="59"/>
    </location>
</feature>
<accession>A0A918MBC3</accession>
<keyword evidence="3" id="KW-0472">Membrane</keyword>
<keyword evidence="3" id="KW-0812">Transmembrane</keyword>
<name>A0A918MBC3_9ACTN</name>
<evidence type="ECO:0000313" key="6">
    <source>
        <dbReference type="Proteomes" id="UP000618795"/>
    </source>
</evidence>
<keyword evidence="6" id="KW-1185">Reference proteome</keyword>
<feature type="compositionally biased region" description="Low complexity" evidence="2">
    <location>
        <begin position="1"/>
        <end position="20"/>
    </location>
</feature>
<sequence length="408" mass="43652">MTSHTTDVPDTTTQRAAAPAPGKPRRRLPARGTRRPGSRALLAPAPVLLMVVVALTDLFTPDWLHVSPAMAAVPVLAAALLPWRATAVLACAVLVITGLLQWDAGSYGRPDSDVTLGSLFVVGLASLAACSLRQRRERQLHQIRSVAETAQRALMHPLPHRIGSLALSGVYLPAESEARIGGDFYEALRTPYGTRIVIGDVRGKGLEAVGASATLLGAFRELAYREPSLTRVAEQLDERARRHIATLDRAPDADGPDDVGTAALFTERFATALLVEFPPGEPVARIVHCGHPEPYVVHAGEARPHLPARPGAPLGLGDLLGTEPVAQTLPFVPGDRLVLYTDGFIEGRDRRGRFHDLAAPVQAHAGRPLEAMVAALRRGLVHHVHGDLDDDAALVVLERLPGEDDRCA</sequence>
<feature type="region of interest" description="Disordered" evidence="2">
    <location>
        <begin position="1"/>
        <end position="37"/>
    </location>
</feature>
<feature type="compositionally biased region" description="Basic residues" evidence="2">
    <location>
        <begin position="23"/>
        <end position="37"/>
    </location>
</feature>
<feature type="domain" description="PPM-type phosphatase" evidence="4">
    <location>
        <begin position="165"/>
        <end position="399"/>
    </location>
</feature>
<gene>
    <name evidence="5" type="ORF">GCM10010260_27820</name>
</gene>
<organism evidence="5 6">
    <name type="scientific">Streptomyces filipinensis</name>
    <dbReference type="NCBI Taxonomy" id="66887"/>
    <lineage>
        <taxon>Bacteria</taxon>
        <taxon>Bacillati</taxon>
        <taxon>Actinomycetota</taxon>
        <taxon>Actinomycetes</taxon>
        <taxon>Kitasatosporales</taxon>
        <taxon>Streptomycetaceae</taxon>
        <taxon>Streptomyces</taxon>
    </lineage>
</organism>
<dbReference type="InterPro" id="IPR001932">
    <property type="entry name" value="PPM-type_phosphatase-like_dom"/>
</dbReference>
<reference evidence="5" key="2">
    <citation type="submission" date="2020-09" db="EMBL/GenBank/DDBJ databases">
        <authorList>
            <person name="Sun Q."/>
            <person name="Ohkuma M."/>
        </authorList>
    </citation>
    <scope>NUCLEOTIDE SEQUENCE</scope>
    <source>
        <strain evidence="5">JCM 4369</strain>
    </source>
</reference>
<keyword evidence="3" id="KW-1133">Transmembrane helix</keyword>
<feature type="transmembrane region" description="Helical" evidence="3">
    <location>
        <begin position="114"/>
        <end position="132"/>
    </location>
</feature>
<evidence type="ECO:0000256" key="2">
    <source>
        <dbReference type="SAM" id="MobiDB-lite"/>
    </source>
</evidence>
<dbReference type="InterPro" id="IPR052016">
    <property type="entry name" value="Bact_Sigma-Reg"/>
</dbReference>
<dbReference type="SUPFAM" id="SSF81606">
    <property type="entry name" value="PP2C-like"/>
    <property type="match status" value="1"/>
</dbReference>
<dbReference type="GO" id="GO:0016791">
    <property type="term" value="F:phosphatase activity"/>
    <property type="evidence" value="ECO:0007669"/>
    <property type="project" value="TreeGrafter"/>
</dbReference>
<evidence type="ECO:0000256" key="3">
    <source>
        <dbReference type="SAM" id="Phobius"/>
    </source>
</evidence>
<evidence type="ECO:0000259" key="4">
    <source>
        <dbReference type="SMART" id="SM00331"/>
    </source>
</evidence>
<dbReference type="RefSeq" id="WP_191873804.1">
    <property type="nucleotide sequence ID" value="NZ_BMTD01000005.1"/>
</dbReference>
<dbReference type="Proteomes" id="UP000618795">
    <property type="component" value="Unassembled WGS sequence"/>
</dbReference>
<dbReference type="AlphaFoldDB" id="A0A918MBC3"/>